<accession>A0A0K2D1A0</accession>
<dbReference type="EMBL" id="KT307976">
    <property type="protein sequence ID" value="ALA13520.1"/>
    <property type="molecule type" value="Genomic_DNA"/>
</dbReference>
<sequence>MKMKKLVKFEQPGCAPCAMVSNYLKEELHVPHESIDVTVHPEFAAHYELASVPTVLLLEVGKQEDVIGEELGRSIKFNPEELDELVAKLRG</sequence>
<reference evidence="2 3" key="1">
    <citation type="journal article" date="2015" name="Genome Announc.">
        <title>Genome Sequences of Two Bacillus cereus Group Bacteriophages, Eyuki and AvesoBmore.</title>
        <authorList>
            <person name="Erill I."/>
            <person name="Caruso S.M."/>
        </authorList>
    </citation>
    <scope>NUCLEOTIDE SEQUENCE [LARGE SCALE GENOMIC DNA]</scope>
</reference>
<proteinExistence type="predicted"/>
<feature type="domain" description="Thioredoxin" evidence="1">
    <location>
        <begin position="4"/>
        <end position="69"/>
    </location>
</feature>
<dbReference type="RefSeq" id="YP_009206489.1">
    <property type="nucleotide sequence ID" value="NC_028887.1"/>
</dbReference>
<dbReference type="PROSITE" id="PS51354">
    <property type="entry name" value="GLUTAREDOXIN_2"/>
    <property type="match status" value="1"/>
</dbReference>
<dbReference type="InterPro" id="IPR017937">
    <property type="entry name" value="Thioredoxin_CS"/>
</dbReference>
<dbReference type="Proteomes" id="UP000204647">
    <property type="component" value="Segment"/>
</dbReference>
<evidence type="ECO:0000313" key="3">
    <source>
        <dbReference type="Proteomes" id="UP000204647"/>
    </source>
</evidence>
<dbReference type="CDD" id="cd02947">
    <property type="entry name" value="TRX_family"/>
    <property type="match status" value="1"/>
</dbReference>
<dbReference type="KEGG" id="vg:26633118"/>
<dbReference type="InterPro" id="IPR036249">
    <property type="entry name" value="Thioredoxin-like_sf"/>
</dbReference>
<evidence type="ECO:0000313" key="2">
    <source>
        <dbReference type="EMBL" id="ALA13520.1"/>
    </source>
</evidence>
<dbReference type="InterPro" id="IPR013766">
    <property type="entry name" value="Thioredoxin_domain"/>
</dbReference>
<gene>
    <name evidence="2" type="ORF">AVESOBMORE_134</name>
</gene>
<dbReference type="Pfam" id="PF00085">
    <property type="entry name" value="Thioredoxin"/>
    <property type="match status" value="1"/>
</dbReference>
<dbReference type="GeneID" id="26633118"/>
<dbReference type="OrthoDB" id="18350at10239"/>
<dbReference type="SUPFAM" id="SSF52833">
    <property type="entry name" value="Thioredoxin-like"/>
    <property type="match status" value="1"/>
</dbReference>
<dbReference type="Gene3D" id="3.40.30.10">
    <property type="entry name" value="Glutaredoxin"/>
    <property type="match status" value="1"/>
</dbReference>
<evidence type="ECO:0000259" key="1">
    <source>
        <dbReference type="Pfam" id="PF00085"/>
    </source>
</evidence>
<name>A0A0K2D1A0_9CAUD</name>
<organism evidence="2 3">
    <name type="scientific">Bacillus phage AvesoBmore</name>
    <dbReference type="NCBI Taxonomy" id="1698451"/>
    <lineage>
        <taxon>Viruses</taxon>
        <taxon>Duplodnaviria</taxon>
        <taxon>Heunggongvirae</taxon>
        <taxon>Uroviricota</taxon>
        <taxon>Caudoviricetes</taxon>
        <taxon>Herelleviridae</taxon>
        <taxon>Bastillevirinae</taxon>
        <taxon>Bequatrovirus</taxon>
        <taxon>Bequatrovirus avesobmore</taxon>
    </lineage>
</organism>
<dbReference type="PROSITE" id="PS00194">
    <property type="entry name" value="THIOREDOXIN_1"/>
    <property type="match status" value="1"/>
</dbReference>
<keyword evidence="3" id="KW-1185">Reference proteome</keyword>
<protein>
    <submittedName>
        <fullName evidence="2">Thioredoxin</fullName>
    </submittedName>
</protein>